<evidence type="ECO:0000313" key="10">
    <source>
        <dbReference type="EMBL" id="KAL3692898.1"/>
    </source>
</evidence>
<dbReference type="PANTHER" id="PTHR47944">
    <property type="entry name" value="CYTOCHROME P450 98A9"/>
    <property type="match status" value="1"/>
</dbReference>
<sequence>MNRILELGAKGNPVNMSSILSELAFDISTQNFFGKSYHGHKTSVTNSTTDERKDLPTLILQVVENAMFVPGDIYPMLRKLDIGGVEAALLSLRKELDDLFTSIFEEHRNKAERKETTVATEDSDFLDVLLSLQSENTEYSLTDREIKSLLYDLMLAGTDTISAQVIWIMTDIMRHPEVLQELHKELDSVVGRGRMVEVSDLVHMKYLKAVIKECIRLHPGLPLGAPHQSMQATKVAGYHIPAGSRVFINLWAIGRDSRVWENPMDFNPGRFFSSPIDLKGQHFQLLPFGSGRRICPAMNLGIQMMQLIVAQLFHTCDFSVPQGMGPGNVDVQEEFHGASRKKIPLELLVAPRLPPHAYDLHTAC</sequence>
<reference evidence="10 11" key="1">
    <citation type="submission" date="2024-09" db="EMBL/GenBank/DDBJ databases">
        <title>Chromosome-scale assembly of Riccia sorocarpa.</title>
        <authorList>
            <person name="Paukszto L."/>
        </authorList>
    </citation>
    <scope>NUCLEOTIDE SEQUENCE [LARGE SCALE GENOMIC DNA]</scope>
    <source>
        <strain evidence="10">LP-2024</strain>
        <tissue evidence="10">Aerial parts of the thallus</tissue>
    </source>
</reference>
<evidence type="ECO:0000256" key="3">
    <source>
        <dbReference type="ARBA" id="ARBA00022617"/>
    </source>
</evidence>
<keyword evidence="5 9" id="KW-0560">Oxidoreductase</keyword>
<dbReference type="Proteomes" id="UP001633002">
    <property type="component" value="Unassembled WGS sequence"/>
</dbReference>
<keyword evidence="6 8" id="KW-0408">Iron</keyword>
<evidence type="ECO:0000256" key="6">
    <source>
        <dbReference type="ARBA" id="ARBA00023004"/>
    </source>
</evidence>
<dbReference type="PROSITE" id="PS00086">
    <property type="entry name" value="CYTOCHROME_P450"/>
    <property type="match status" value="1"/>
</dbReference>
<keyword evidence="4 8" id="KW-0479">Metal-binding</keyword>
<dbReference type="GO" id="GO:0044550">
    <property type="term" value="P:secondary metabolite biosynthetic process"/>
    <property type="evidence" value="ECO:0007669"/>
    <property type="project" value="UniProtKB-ARBA"/>
</dbReference>
<evidence type="ECO:0000256" key="1">
    <source>
        <dbReference type="ARBA" id="ARBA00001971"/>
    </source>
</evidence>
<protein>
    <recommendedName>
        <fullName evidence="12">Cytochrome P450</fullName>
    </recommendedName>
</protein>
<dbReference type="Pfam" id="PF00067">
    <property type="entry name" value="p450"/>
    <property type="match status" value="1"/>
</dbReference>
<dbReference type="InterPro" id="IPR001128">
    <property type="entry name" value="Cyt_P450"/>
</dbReference>
<feature type="binding site" description="axial binding residue" evidence="8">
    <location>
        <position position="295"/>
    </location>
    <ligand>
        <name>heme</name>
        <dbReference type="ChEBI" id="CHEBI:30413"/>
    </ligand>
    <ligandPart>
        <name>Fe</name>
        <dbReference type="ChEBI" id="CHEBI:18248"/>
    </ligandPart>
</feature>
<dbReference type="SUPFAM" id="SSF48264">
    <property type="entry name" value="Cytochrome P450"/>
    <property type="match status" value="1"/>
</dbReference>
<dbReference type="GO" id="GO:0004497">
    <property type="term" value="F:monooxygenase activity"/>
    <property type="evidence" value="ECO:0007669"/>
    <property type="project" value="UniProtKB-KW"/>
</dbReference>
<keyword evidence="7 9" id="KW-0503">Monooxygenase</keyword>
<dbReference type="GO" id="GO:0016705">
    <property type="term" value="F:oxidoreductase activity, acting on paired donors, with incorporation or reduction of molecular oxygen"/>
    <property type="evidence" value="ECO:0007669"/>
    <property type="project" value="UniProtKB-ARBA"/>
</dbReference>
<dbReference type="PRINTS" id="PR00385">
    <property type="entry name" value="P450"/>
</dbReference>
<dbReference type="PRINTS" id="PR00463">
    <property type="entry name" value="EP450I"/>
</dbReference>
<name>A0ABD3HMS0_9MARC</name>
<evidence type="ECO:0000256" key="2">
    <source>
        <dbReference type="ARBA" id="ARBA00010617"/>
    </source>
</evidence>
<accession>A0ABD3HMS0</accession>
<evidence type="ECO:0000256" key="8">
    <source>
        <dbReference type="PIRSR" id="PIRSR602401-1"/>
    </source>
</evidence>
<keyword evidence="3 8" id="KW-0349">Heme</keyword>
<evidence type="ECO:0000256" key="5">
    <source>
        <dbReference type="ARBA" id="ARBA00023002"/>
    </source>
</evidence>
<dbReference type="AlphaFoldDB" id="A0ABD3HMS0"/>
<comment type="cofactor">
    <cofactor evidence="1 8">
        <name>heme</name>
        <dbReference type="ChEBI" id="CHEBI:30413"/>
    </cofactor>
</comment>
<evidence type="ECO:0008006" key="12">
    <source>
        <dbReference type="Google" id="ProtNLM"/>
    </source>
</evidence>
<evidence type="ECO:0000256" key="7">
    <source>
        <dbReference type="ARBA" id="ARBA00023033"/>
    </source>
</evidence>
<evidence type="ECO:0000256" key="9">
    <source>
        <dbReference type="RuleBase" id="RU000461"/>
    </source>
</evidence>
<dbReference type="InterPro" id="IPR002401">
    <property type="entry name" value="Cyt_P450_E_grp-I"/>
</dbReference>
<proteinExistence type="inferred from homology"/>
<dbReference type="GO" id="GO:0046872">
    <property type="term" value="F:metal ion binding"/>
    <property type="evidence" value="ECO:0007669"/>
    <property type="project" value="UniProtKB-KW"/>
</dbReference>
<dbReference type="PANTHER" id="PTHR47944:SF4">
    <property type="entry name" value="OS09G0441700 PROTEIN"/>
    <property type="match status" value="1"/>
</dbReference>
<gene>
    <name evidence="10" type="ORF">R1sor_006549</name>
</gene>
<dbReference type="EMBL" id="JBJQOH010000003">
    <property type="protein sequence ID" value="KAL3692898.1"/>
    <property type="molecule type" value="Genomic_DNA"/>
</dbReference>
<dbReference type="Gene3D" id="1.10.630.10">
    <property type="entry name" value="Cytochrome P450"/>
    <property type="match status" value="1"/>
</dbReference>
<dbReference type="InterPro" id="IPR017972">
    <property type="entry name" value="Cyt_P450_CS"/>
</dbReference>
<comment type="similarity">
    <text evidence="2 9">Belongs to the cytochrome P450 family.</text>
</comment>
<evidence type="ECO:0000256" key="4">
    <source>
        <dbReference type="ARBA" id="ARBA00022723"/>
    </source>
</evidence>
<dbReference type="FunFam" id="1.10.630.10:FF:000126">
    <property type="entry name" value="Predicted protein"/>
    <property type="match status" value="1"/>
</dbReference>
<keyword evidence="11" id="KW-1185">Reference proteome</keyword>
<dbReference type="CDD" id="cd20618">
    <property type="entry name" value="CYP71_clan"/>
    <property type="match status" value="1"/>
</dbReference>
<dbReference type="InterPro" id="IPR036396">
    <property type="entry name" value="Cyt_P450_sf"/>
</dbReference>
<evidence type="ECO:0000313" key="11">
    <source>
        <dbReference type="Proteomes" id="UP001633002"/>
    </source>
</evidence>
<comment type="caution">
    <text evidence="10">The sequence shown here is derived from an EMBL/GenBank/DDBJ whole genome shotgun (WGS) entry which is preliminary data.</text>
</comment>
<organism evidence="10 11">
    <name type="scientific">Riccia sorocarpa</name>
    <dbReference type="NCBI Taxonomy" id="122646"/>
    <lineage>
        <taxon>Eukaryota</taxon>
        <taxon>Viridiplantae</taxon>
        <taxon>Streptophyta</taxon>
        <taxon>Embryophyta</taxon>
        <taxon>Marchantiophyta</taxon>
        <taxon>Marchantiopsida</taxon>
        <taxon>Marchantiidae</taxon>
        <taxon>Marchantiales</taxon>
        <taxon>Ricciaceae</taxon>
        <taxon>Riccia</taxon>
    </lineage>
</organism>